<evidence type="ECO:0000313" key="6">
    <source>
        <dbReference type="Proteomes" id="UP000194137"/>
    </source>
</evidence>
<keyword evidence="2" id="KW-0560">Oxidoreductase</keyword>
<dbReference type="Gene3D" id="2.30.110.10">
    <property type="entry name" value="Electron Transport, Fmn-binding Protein, Chain A"/>
    <property type="match status" value="1"/>
</dbReference>
<keyword evidence="6" id="KW-1185">Reference proteome</keyword>
<dbReference type="PANTHER" id="PTHR30466:SF11">
    <property type="entry name" value="FLAVIN-DEPENDENT MONOOXYGENASE, REDUCTASE SUBUNIT HSAB"/>
    <property type="match status" value="1"/>
</dbReference>
<feature type="domain" description="Flavin reductase like" evidence="4">
    <location>
        <begin position="31"/>
        <end position="177"/>
    </location>
</feature>
<dbReference type="STRING" id="1235591.CAK95_18450"/>
<dbReference type="PANTHER" id="PTHR30466">
    <property type="entry name" value="FLAVIN REDUCTASE"/>
    <property type="match status" value="1"/>
</dbReference>
<accession>A0A1W6ZU70</accession>
<dbReference type="Proteomes" id="UP000194137">
    <property type="component" value="Chromosome"/>
</dbReference>
<dbReference type="InterPro" id="IPR012349">
    <property type="entry name" value="Split_barrel_FMN-bd"/>
</dbReference>
<dbReference type="InterPro" id="IPR050268">
    <property type="entry name" value="NADH-dep_flavin_reductase"/>
</dbReference>
<feature type="compositionally biased region" description="Polar residues" evidence="3">
    <location>
        <begin position="1"/>
        <end position="14"/>
    </location>
</feature>
<dbReference type="AlphaFoldDB" id="A0A1W6ZU70"/>
<evidence type="ECO:0000256" key="2">
    <source>
        <dbReference type="ARBA" id="ARBA00023002"/>
    </source>
</evidence>
<gene>
    <name evidence="5" type="ORF">CAK95_18450</name>
</gene>
<protein>
    <recommendedName>
        <fullName evidence="4">Flavin reductase like domain-containing protein</fullName>
    </recommendedName>
</protein>
<evidence type="ECO:0000313" key="5">
    <source>
        <dbReference type="EMBL" id="ARQ00848.1"/>
    </source>
</evidence>
<dbReference type="SUPFAM" id="SSF50475">
    <property type="entry name" value="FMN-binding split barrel"/>
    <property type="match status" value="1"/>
</dbReference>
<dbReference type="InterPro" id="IPR002563">
    <property type="entry name" value="Flavin_Rdtase-like_dom"/>
</dbReference>
<name>A0A1W6ZU70_9HYPH</name>
<comment type="similarity">
    <text evidence="1">Belongs to the non-flavoprotein flavin reductase family.</text>
</comment>
<dbReference type="GO" id="GO:0042602">
    <property type="term" value="F:riboflavin reductase (NADPH) activity"/>
    <property type="evidence" value="ECO:0007669"/>
    <property type="project" value="TreeGrafter"/>
</dbReference>
<evidence type="ECO:0000256" key="1">
    <source>
        <dbReference type="ARBA" id="ARBA00008898"/>
    </source>
</evidence>
<evidence type="ECO:0000259" key="4">
    <source>
        <dbReference type="SMART" id="SM00903"/>
    </source>
</evidence>
<dbReference type="EMBL" id="CP021112">
    <property type="protein sequence ID" value="ARQ00848.1"/>
    <property type="molecule type" value="Genomic_DNA"/>
</dbReference>
<dbReference type="GO" id="GO:0010181">
    <property type="term" value="F:FMN binding"/>
    <property type="evidence" value="ECO:0007669"/>
    <property type="project" value="InterPro"/>
</dbReference>
<dbReference type="SMART" id="SM00903">
    <property type="entry name" value="Flavin_Reduct"/>
    <property type="match status" value="1"/>
</dbReference>
<sequence>MISSNDKNKAQTSRPGREMMDELGTDFRKAMRRLTSAVSVISTAHAGVRYGITVTSVTSVSMAPPSLLICINQRASIHTPMIRAGQFCVNILQAHHIEIANAFSGGTPAGTDRFLCGEWASDDEELPYLIPAQASVFCDMDAISSYGTHSIIVGKVRQVAVRGQVAPLLYQDGQYTVGLGEGVDWIVPIA</sequence>
<dbReference type="KEGG" id="psin:CAK95_18450"/>
<evidence type="ECO:0000256" key="3">
    <source>
        <dbReference type="SAM" id="MobiDB-lite"/>
    </source>
</evidence>
<reference evidence="5 6" key="1">
    <citation type="submission" date="2017-05" db="EMBL/GenBank/DDBJ databases">
        <title>Full genome sequence of Pseudorhodoplanes sinuspersici.</title>
        <authorList>
            <person name="Dastgheib S.M.M."/>
            <person name="Shavandi M."/>
            <person name="Tirandaz H."/>
        </authorList>
    </citation>
    <scope>NUCLEOTIDE SEQUENCE [LARGE SCALE GENOMIC DNA]</scope>
    <source>
        <strain evidence="5 6">RIPI110</strain>
    </source>
</reference>
<proteinExistence type="inferred from homology"/>
<organism evidence="5 6">
    <name type="scientific">Pseudorhodoplanes sinuspersici</name>
    <dbReference type="NCBI Taxonomy" id="1235591"/>
    <lineage>
        <taxon>Bacteria</taxon>
        <taxon>Pseudomonadati</taxon>
        <taxon>Pseudomonadota</taxon>
        <taxon>Alphaproteobacteria</taxon>
        <taxon>Hyphomicrobiales</taxon>
        <taxon>Pseudorhodoplanes</taxon>
    </lineage>
</organism>
<feature type="region of interest" description="Disordered" evidence="3">
    <location>
        <begin position="1"/>
        <end position="20"/>
    </location>
</feature>
<dbReference type="Pfam" id="PF01613">
    <property type="entry name" value="Flavin_Reduct"/>
    <property type="match status" value="1"/>
</dbReference>